<organism evidence="11 12">
    <name type="scientific">Myxococcus xanthus</name>
    <dbReference type="NCBI Taxonomy" id="34"/>
    <lineage>
        <taxon>Bacteria</taxon>
        <taxon>Pseudomonadati</taxon>
        <taxon>Myxococcota</taxon>
        <taxon>Myxococcia</taxon>
        <taxon>Myxococcales</taxon>
        <taxon>Cystobacterineae</taxon>
        <taxon>Myxococcaceae</taxon>
        <taxon>Myxococcus</taxon>
    </lineage>
</organism>
<reference evidence="11 12" key="1">
    <citation type="submission" date="2020-05" db="EMBL/GenBank/DDBJ databases">
        <authorList>
            <person name="Whitworth D."/>
        </authorList>
    </citation>
    <scope>NUCLEOTIDE SEQUENCE [LARGE SCALE GENOMIC DNA]</scope>
    <source>
        <strain evidence="11 12">AM005</strain>
    </source>
</reference>
<dbReference type="AlphaFoldDB" id="A0A7Y4INZ2"/>
<dbReference type="Gene3D" id="3.30.200.20">
    <property type="entry name" value="Phosphorylase Kinase, domain 1"/>
    <property type="match status" value="1"/>
</dbReference>
<feature type="domain" description="Guanylate cyclase" evidence="10">
    <location>
        <begin position="493"/>
        <end position="623"/>
    </location>
</feature>
<evidence type="ECO:0000313" key="11">
    <source>
        <dbReference type="EMBL" id="NOJ82773.1"/>
    </source>
</evidence>
<evidence type="ECO:0000313" key="12">
    <source>
        <dbReference type="Proteomes" id="UP000533080"/>
    </source>
</evidence>
<evidence type="ECO:0000259" key="8">
    <source>
        <dbReference type="PROSITE" id="PS50011"/>
    </source>
</evidence>
<feature type="domain" description="Protein kinase" evidence="8">
    <location>
        <begin position="48"/>
        <end position="312"/>
    </location>
</feature>
<dbReference type="Gene3D" id="3.40.50.2300">
    <property type="match status" value="1"/>
</dbReference>
<dbReference type="PANTHER" id="PTHR43289:SF6">
    <property type="entry name" value="SERINE_THREONINE-PROTEIN KINASE NEKL-3"/>
    <property type="match status" value="1"/>
</dbReference>
<evidence type="ECO:0000256" key="3">
    <source>
        <dbReference type="ARBA" id="ARBA00022741"/>
    </source>
</evidence>
<dbReference type="Proteomes" id="UP000533080">
    <property type="component" value="Unassembled WGS sequence"/>
</dbReference>
<dbReference type="PROSITE" id="PS50125">
    <property type="entry name" value="GUANYLATE_CYCLASE_2"/>
    <property type="match status" value="1"/>
</dbReference>
<dbReference type="Pfam" id="PF00211">
    <property type="entry name" value="Guanylate_cyc"/>
    <property type="match status" value="1"/>
</dbReference>
<proteinExistence type="predicted"/>
<dbReference type="Gene3D" id="1.10.510.10">
    <property type="entry name" value="Transferase(Phosphotransferase) domain 1"/>
    <property type="match status" value="1"/>
</dbReference>
<dbReference type="InterPro" id="IPR029787">
    <property type="entry name" value="Nucleotide_cyclase"/>
</dbReference>
<dbReference type="InterPro" id="IPR001789">
    <property type="entry name" value="Sig_transdc_resp-reg_receiver"/>
</dbReference>
<dbReference type="EMBL" id="JABFNT010000144">
    <property type="protein sequence ID" value="NOJ82773.1"/>
    <property type="molecule type" value="Genomic_DNA"/>
</dbReference>
<dbReference type="SMART" id="SM00044">
    <property type="entry name" value="CYCc"/>
    <property type="match status" value="1"/>
</dbReference>
<dbReference type="GO" id="GO:0016020">
    <property type="term" value="C:membrane"/>
    <property type="evidence" value="ECO:0007669"/>
    <property type="project" value="UniProtKB-SubCell"/>
</dbReference>
<dbReference type="PANTHER" id="PTHR43289">
    <property type="entry name" value="MITOGEN-ACTIVATED PROTEIN KINASE KINASE KINASE 20-RELATED"/>
    <property type="match status" value="1"/>
</dbReference>
<dbReference type="SMART" id="SM00220">
    <property type="entry name" value="S_TKc"/>
    <property type="match status" value="1"/>
</dbReference>
<comment type="subcellular location">
    <subcellularLocation>
        <location evidence="1">Membrane</location>
        <topology evidence="1">Single-pass membrane protein</topology>
    </subcellularLocation>
</comment>
<dbReference type="Pfam" id="PF00069">
    <property type="entry name" value="Pkinase"/>
    <property type="match status" value="1"/>
</dbReference>
<dbReference type="PROSITE" id="PS00108">
    <property type="entry name" value="PROTEIN_KINASE_ST"/>
    <property type="match status" value="1"/>
</dbReference>
<evidence type="ECO:0000259" key="9">
    <source>
        <dbReference type="PROSITE" id="PS50110"/>
    </source>
</evidence>
<dbReference type="GO" id="GO:0005524">
    <property type="term" value="F:ATP binding"/>
    <property type="evidence" value="ECO:0007669"/>
    <property type="project" value="UniProtKB-KW"/>
</dbReference>
<dbReference type="PROSITE" id="PS50011">
    <property type="entry name" value="PROTEIN_KINASE_DOM"/>
    <property type="match status" value="1"/>
</dbReference>
<dbReference type="InterPro" id="IPR000719">
    <property type="entry name" value="Prot_kinase_dom"/>
</dbReference>
<dbReference type="SUPFAM" id="SSF52172">
    <property type="entry name" value="CheY-like"/>
    <property type="match status" value="1"/>
</dbReference>
<gene>
    <name evidence="11" type="ORF">HNV28_31395</name>
</gene>
<dbReference type="SUPFAM" id="SSF56112">
    <property type="entry name" value="Protein kinase-like (PK-like)"/>
    <property type="match status" value="1"/>
</dbReference>
<dbReference type="GO" id="GO:0004674">
    <property type="term" value="F:protein serine/threonine kinase activity"/>
    <property type="evidence" value="ECO:0007669"/>
    <property type="project" value="TreeGrafter"/>
</dbReference>
<dbReference type="GO" id="GO:0009190">
    <property type="term" value="P:cyclic nucleotide biosynthetic process"/>
    <property type="evidence" value="ECO:0007669"/>
    <property type="project" value="InterPro"/>
</dbReference>
<dbReference type="SUPFAM" id="SSF55073">
    <property type="entry name" value="Nucleotide cyclase"/>
    <property type="match status" value="1"/>
</dbReference>
<evidence type="ECO:0000256" key="5">
    <source>
        <dbReference type="ARBA" id="ARBA00022840"/>
    </source>
</evidence>
<feature type="modified residue" description="4-aspartylphosphate" evidence="6">
    <location>
        <position position="379"/>
    </location>
</feature>
<keyword evidence="5" id="KW-0067">ATP-binding</keyword>
<dbReference type="CDD" id="cd07302">
    <property type="entry name" value="CHD"/>
    <property type="match status" value="1"/>
</dbReference>
<evidence type="ECO:0000256" key="2">
    <source>
        <dbReference type="ARBA" id="ARBA00022679"/>
    </source>
</evidence>
<feature type="region of interest" description="Disordered" evidence="7">
    <location>
        <begin position="658"/>
        <end position="690"/>
    </location>
</feature>
<dbReference type="SMART" id="SM00448">
    <property type="entry name" value="REC"/>
    <property type="match status" value="1"/>
</dbReference>
<keyword evidence="4" id="KW-0418">Kinase</keyword>
<dbReference type="PROSITE" id="PS50110">
    <property type="entry name" value="RESPONSE_REGULATORY"/>
    <property type="match status" value="1"/>
</dbReference>
<dbReference type="Pfam" id="PF00072">
    <property type="entry name" value="Response_reg"/>
    <property type="match status" value="1"/>
</dbReference>
<feature type="domain" description="Response regulatory" evidence="9">
    <location>
        <begin position="325"/>
        <end position="444"/>
    </location>
</feature>
<sequence length="690" mass="75047">MTGPSTPRGWPPWERAARDTLRGAGMRHSLLPMVEDPNSERQVIGDRYVLERRLAGGGMGTIWVALDPKLQRRVALKLMAAHCAPAPLARRQFEWEAQAIARLQNPHVIQVHDCDLSGETPYIVMEWLVGEDLEALLNRRGRLSLAMVERLVTQTARALTAAHAAGVIHRDLKPANLFLARTEHGEQVKVLDFGLALLMSGGAARPHPEEEMAGTPRYMSPEQLRGLAPRLDHRCDLWALAVVAYRALTGQHPFPLESLRQMRLGNVPPPPATPSSLSPELGPEVDAFFARALDVDPARRFQSAHEQASALTSAVDAGRPSRPAKILVVDDEPDIVVLMEQSFRKQIRRSVYQFLFAADGEEALEEMRQHPDIEVVLCDINMPRMDGLTFLSRVGEISSLTRVVIVSAYGDMNNIRTAMNRGAFDFITKPIDFPDLEATLVKTLKHVRELRRTVRYTEENGLLRMFVPGAVLERLPPLLQGSDAMAGEWVDGTVVFIDVDAFTPVLHQEAPPESLRRLNANFEAIVPELLARGGIVDKFMGDAVMAVFRGPGHVDLALEACHAIHRQLGALASRGGEGAPYAHGVCVGLDSGDLVAGSVGAKASGRLDFTVLGDVVNTAARLAARAGRGQVLLSGRAQARAASRFRLQPVETGLFELASDEGHGSPDPGDATGFLAPDAAPEDRGTTQGG</sequence>
<dbReference type="CDD" id="cd14014">
    <property type="entry name" value="STKc_PknB_like"/>
    <property type="match status" value="1"/>
</dbReference>
<dbReference type="RefSeq" id="WP_171444618.1">
    <property type="nucleotide sequence ID" value="NZ_JABFNS010000023.1"/>
</dbReference>
<dbReference type="InterPro" id="IPR001054">
    <property type="entry name" value="A/G_cyclase"/>
</dbReference>
<keyword evidence="6" id="KW-0597">Phosphoprotein</keyword>
<dbReference type="Gene3D" id="3.30.70.1230">
    <property type="entry name" value="Nucleotide cyclase"/>
    <property type="match status" value="1"/>
</dbReference>
<protein>
    <submittedName>
        <fullName evidence="11">Response regulator</fullName>
    </submittedName>
</protein>
<keyword evidence="2" id="KW-0808">Transferase</keyword>
<evidence type="ECO:0000256" key="6">
    <source>
        <dbReference type="PROSITE-ProRule" id="PRU00169"/>
    </source>
</evidence>
<feature type="compositionally biased region" description="Basic and acidic residues" evidence="7">
    <location>
        <begin position="681"/>
        <end position="690"/>
    </location>
</feature>
<name>A0A7Y4INZ2_MYXXA</name>
<evidence type="ECO:0000256" key="1">
    <source>
        <dbReference type="ARBA" id="ARBA00004167"/>
    </source>
</evidence>
<dbReference type="InterPro" id="IPR008271">
    <property type="entry name" value="Ser/Thr_kinase_AS"/>
</dbReference>
<dbReference type="InterPro" id="IPR011006">
    <property type="entry name" value="CheY-like_superfamily"/>
</dbReference>
<evidence type="ECO:0000256" key="7">
    <source>
        <dbReference type="SAM" id="MobiDB-lite"/>
    </source>
</evidence>
<dbReference type="GO" id="GO:0004016">
    <property type="term" value="F:adenylate cyclase activity"/>
    <property type="evidence" value="ECO:0007669"/>
    <property type="project" value="UniProtKB-ARBA"/>
</dbReference>
<comment type="caution">
    <text evidence="11">The sequence shown here is derived from an EMBL/GenBank/DDBJ whole genome shotgun (WGS) entry which is preliminary data.</text>
</comment>
<keyword evidence="3" id="KW-0547">Nucleotide-binding</keyword>
<dbReference type="CDD" id="cd17536">
    <property type="entry name" value="REC_YesN-like"/>
    <property type="match status" value="1"/>
</dbReference>
<evidence type="ECO:0000256" key="4">
    <source>
        <dbReference type="ARBA" id="ARBA00022777"/>
    </source>
</evidence>
<accession>A0A7Y4INZ2</accession>
<evidence type="ECO:0000259" key="10">
    <source>
        <dbReference type="PROSITE" id="PS50125"/>
    </source>
</evidence>
<dbReference type="GO" id="GO:0000160">
    <property type="term" value="P:phosphorelay signal transduction system"/>
    <property type="evidence" value="ECO:0007669"/>
    <property type="project" value="InterPro"/>
</dbReference>
<dbReference type="InterPro" id="IPR011009">
    <property type="entry name" value="Kinase-like_dom_sf"/>
</dbReference>